<protein>
    <submittedName>
        <fullName evidence="1">Uncharacterized protein</fullName>
    </submittedName>
</protein>
<organism evidence="1 2">
    <name type="scientific">Hoyosella altamirensis</name>
    <dbReference type="NCBI Taxonomy" id="616997"/>
    <lineage>
        <taxon>Bacteria</taxon>
        <taxon>Bacillati</taxon>
        <taxon>Actinomycetota</taxon>
        <taxon>Actinomycetes</taxon>
        <taxon>Mycobacteriales</taxon>
        <taxon>Hoyosellaceae</taxon>
        <taxon>Hoyosella</taxon>
    </lineage>
</organism>
<proteinExistence type="predicted"/>
<name>A0A839RKF8_9ACTN</name>
<dbReference type="AlphaFoldDB" id="A0A839RKF8"/>
<evidence type="ECO:0000313" key="1">
    <source>
        <dbReference type="EMBL" id="MBB3036708.1"/>
    </source>
</evidence>
<sequence>MSPLSPLSITRPLSYLRGQTVNFSPDDSGRNPRTGPGFTLEVLAHDGVPLPETHVRTAGTVTGLDVGRTTNIRFGSTMQHVKVRLTHHGRPANVAVLNFAGHVLLGKTMTVGPRIPEELAFHHTGIHSMEIIALEEDVLLSRLCFSRWPIPWW</sequence>
<dbReference type="Proteomes" id="UP000567922">
    <property type="component" value="Unassembled WGS sequence"/>
</dbReference>
<dbReference type="EMBL" id="JACHWS010000001">
    <property type="protein sequence ID" value="MBB3036708.1"/>
    <property type="molecule type" value="Genomic_DNA"/>
</dbReference>
<dbReference type="OrthoDB" id="9823606at2"/>
<keyword evidence="2" id="KW-1185">Reference proteome</keyword>
<evidence type="ECO:0000313" key="2">
    <source>
        <dbReference type="Proteomes" id="UP000567922"/>
    </source>
</evidence>
<dbReference type="RefSeq" id="WP_064440884.1">
    <property type="nucleotide sequence ID" value="NZ_BDDI01000010.1"/>
</dbReference>
<gene>
    <name evidence="1" type="ORF">FHU29_001142</name>
</gene>
<accession>A0A839RKF8</accession>
<comment type="caution">
    <text evidence="1">The sequence shown here is derived from an EMBL/GenBank/DDBJ whole genome shotgun (WGS) entry which is preliminary data.</text>
</comment>
<reference evidence="1 2" key="1">
    <citation type="submission" date="2020-08" db="EMBL/GenBank/DDBJ databases">
        <title>Sequencing the genomes of 1000 actinobacteria strains.</title>
        <authorList>
            <person name="Klenk H.-P."/>
        </authorList>
    </citation>
    <scope>NUCLEOTIDE SEQUENCE [LARGE SCALE GENOMIC DNA]</scope>
    <source>
        <strain evidence="1 2">DSM 45258</strain>
    </source>
</reference>